<reference evidence="5 6" key="1">
    <citation type="submission" date="2023-09" db="EMBL/GenBank/DDBJ databases">
        <authorList>
            <person name="Golyshina O.V."/>
            <person name="Lunev E.A."/>
            <person name="Bargiela R."/>
            <person name="Gaines M.C."/>
            <person name="Daum B."/>
            <person name="Bale N.J."/>
            <person name="Koenen M."/>
            <person name="Sinninghe Damst J.S."/>
            <person name="Yakimov M."/>
            <person name="Golyshin P.N."/>
        </authorList>
    </citation>
    <scope>NUCLEOTIDE SEQUENCE [LARGE SCALE GENOMIC DNA]</scope>
    <source>
        <strain evidence="5 6">M1</strain>
    </source>
</reference>
<evidence type="ECO:0000259" key="4">
    <source>
        <dbReference type="Pfam" id="PF01979"/>
    </source>
</evidence>
<dbReference type="Gene3D" id="2.30.40.10">
    <property type="entry name" value="Urease, subunit C, domain 1"/>
    <property type="match status" value="1"/>
</dbReference>
<feature type="domain" description="Amidohydrolase-related" evidence="4">
    <location>
        <begin position="48"/>
        <end position="395"/>
    </location>
</feature>
<evidence type="ECO:0000256" key="3">
    <source>
        <dbReference type="ARBA" id="ARBA00022801"/>
    </source>
</evidence>
<dbReference type="InterPro" id="IPR032466">
    <property type="entry name" value="Metal_Hydrolase"/>
</dbReference>
<keyword evidence="2" id="KW-0479">Metal-binding</keyword>
<keyword evidence="3 5" id="KW-0378">Hydrolase</keyword>
<dbReference type="InterPro" id="IPR011059">
    <property type="entry name" value="Metal-dep_hydrolase_composite"/>
</dbReference>
<dbReference type="InterPro" id="IPR050138">
    <property type="entry name" value="DHOase/Allantoinase_Hydrolase"/>
</dbReference>
<dbReference type="SUPFAM" id="SSF51338">
    <property type="entry name" value="Composite domain of metallo-dependent hydrolases"/>
    <property type="match status" value="1"/>
</dbReference>
<dbReference type="GO" id="GO:0005737">
    <property type="term" value="C:cytoplasm"/>
    <property type="evidence" value="ECO:0007669"/>
    <property type="project" value="TreeGrafter"/>
</dbReference>
<dbReference type="Pfam" id="PF01979">
    <property type="entry name" value="Amidohydro_1"/>
    <property type="match status" value="1"/>
</dbReference>
<accession>A0AAX4NGC0</accession>
<dbReference type="EMBL" id="CP133772">
    <property type="protein sequence ID" value="WYY00459.1"/>
    <property type="molecule type" value="Genomic_DNA"/>
</dbReference>
<dbReference type="KEGG" id="omr:OXIME_001029"/>
<proteinExistence type="predicted"/>
<sequence>MENEDLTLSGKFYYKGSYQDLNLAISEGRIQGIRKFIKGRKLELEGAIFPAGTDTHVHFRDPGETQKEDFSSGSMAAAYGGTTTVLDMPNNIIPIDNYQSYERKLESIRGRSFVDFGLYSMFTGTNAEIIHPDSVALKIYMGGSTNTTGMEKLEEKAISSISRLHKPVVFHAEDQHCLDISRRETFTLKDHNMSRPSQCEAIALNAMSKLNIERKIAAHVSDSSNLKFVAGEGTYAEITPHHMILNDEMDLGSYGKVNPPLREPAVQRSNLEAYLSGKYSIVSSDHAPHTPEEKEDLEYAKSGIIGVETRIPILLALVSKKLLSPDLFYRTAILNPAKLFNINKGEIREGSYADFFNVKFSSIHRLNQSKLHSKNWETPFNRMDVVFPENVMMRGNIIVENGEIIYGRTGKYLIDLDK</sequence>
<gene>
    <name evidence="5" type="ORF">OXIME_001029</name>
</gene>
<dbReference type="PANTHER" id="PTHR43668:SF2">
    <property type="entry name" value="ALLANTOINASE"/>
    <property type="match status" value="1"/>
</dbReference>
<dbReference type="PROSITE" id="PS00483">
    <property type="entry name" value="DIHYDROOROTASE_2"/>
    <property type="match status" value="1"/>
</dbReference>
<dbReference type="NCBIfam" id="NF002284">
    <property type="entry name" value="PRK01211.1"/>
    <property type="match status" value="1"/>
</dbReference>
<dbReference type="GeneID" id="95967766"/>
<dbReference type="InterPro" id="IPR006680">
    <property type="entry name" value="Amidohydro-rel"/>
</dbReference>
<dbReference type="GO" id="GO:0046872">
    <property type="term" value="F:metal ion binding"/>
    <property type="evidence" value="ECO:0007669"/>
    <property type="project" value="UniProtKB-KW"/>
</dbReference>
<dbReference type="GO" id="GO:0004038">
    <property type="term" value="F:allantoinase activity"/>
    <property type="evidence" value="ECO:0007669"/>
    <property type="project" value="TreeGrafter"/>
</dbReference>
<dbReference type="GO" id="GO:0004151">
    <property type="term" value="F:dihydroorotase activity"/>
    <property type="evidence" value="ECO:0007669"/>
    <property type="project" value="UniProtKB-EC"/>
</dbReference>
<evidence type="ECO:0000256" key="2">
    <source>
        <dbReference type="ARBA" id="ARBA00022723"/>
    </source>
</evidence>
<comment type="cofactor">
    <cofactor evidence="1">
        <name>Zn(2+)</name>
        <dbReference type="ChEBI" id="CHEBI:29105"/>
    </cofactor>
</comment>
<dbReference type="RefSeq" id="WP_393970797.1">
    <property type="nucleotide sequence ID" value="NZ_CP133772.1"/>
</dbReference>
<evidence type="ECO:0000313" key="5">
    <source>
        <dbReference type="EMBL" id="WYY00459.1"/>
    </source>
</evidence>
<dbReference type="GO" id="GO:0006145">
    <property type="term" value="P:purine nucleobase catabolic process"/>
    <property type="evidence" value="ECO:0007669"/>
    <property type="project" value="TreeGrafter"/>
</dbReference>
<dbReference type="AlphaFoldDB" id="A0AAX4NGC0"/>
<dbReference type="PANTHER" id="PTHR43668">
    <property type="entry name" value="ALLANTOINASE"/>
    <property type="match status" value="1"/>
</dbReference>
<name>A0AAX4NGC0_9ARCH</name>
<dbReference type="Proteomes" id="UP001451606">
    <property type="component" value="Chromosome"/>
</dbReference>
<dbReference type="InterPro" id="IPR002195">
    <property type="entry name" value="Dihydroorotase_CS"/>
</dbReference>
<dbReference type="Gene3D" id="3.20.20.140">
    <property type="entry name" value="Metal-dependent hydrolases"/>
    <property type="match status" value="1"/>
</dbReference>
<keyword evidence="6" id="KW-1185">Reference proteome</keyword>
<dbReference type="EC" id="3.5.2.3" evidence="5"/>
<dbReference type="SUPFAM" id="SSF51556">
    <property type="entry name" value="Metallo-dependent hydrolases"/>
    <property type="match status" value="1"/>
</dbReference>
<evidence type="ECO:0000256" key="1">
    <source>
        <dbReference type="ARBA" id="ARBA00001947"/>
    </source>
</evidence>
<organism evidence="5 6">
    <name type="scientific">Oxyplasma meridianum</name>
    <dbReference type="NCBI Taxonomy" id="3073602"/>
    <lineage>
        <taxon>Archaea</taxon>
        <taxon>Methanobacteriati</taxon>
        <taxon>Thermoplasmatota</taxon>
        <taxon>Thermoplasmata</taxon>
        <taxon>Thermoplasmatales</taxon>
        <taxon>Thermoplasmataceae</taxon>
        <taxon>Oxyplasma</taxon>
    </lineage>
</organism>
<protein>
    <submittedName>
        <fullName evidence="5">Dihydroorotase</fullName>
        <ecNumber evidence="5">3.5.2.3</ecNumber>
    </submittedName>
</protein>
<evidence type="ECO:0000313" key="6">
    <source>
        <dbReference type="Proteomes" id="UP001451606"/>
    </source>
</evidence>